<accession>A0AAD7JRY9</accession>
<reference evidence="2" key="1">
    <citation type="submission" date="2023-03" db="EMBL/GenBank/DDBJ databases">
        <title>Massive genome expansion in bonnet fungi (Mycena s.s.) driven by repeated elements and novel gene families across ecological guilds.</title>
        <authorList>
            <consortium name="Lawrence Berkeley National Laboratory"/>
            <person name="Harder C.B."/>
            <person name="Miyauchi S."/>
            <person name="Viragh M."/>
            <person name="Kuo A."/>
            <person name="Thoen E."/>
            <person name="Andreopoulos B."/>
            <person name="Lu D."/>
            <person name="Skrede I."/>
            <person name="Drula E."/>
            <person name="Henrissat B."/>
            <person name="Morin E."/>
            <person name="Kohler A."/>
            <person name="Barry K."/>
            <person name="LaButti K."/>
            <person name="Morin E."/>
            <person name="Salamov A."/>
            <person name="Lipzen A."/>
            <person name="Mereny Z."/>
            <person name="Hegedus B."/>
            <person name="Baldrian P."/>
            <person name="Stursova M."/>
            <person name="Weitz H."/>
            <person name="Taylor A."/>
            <person name="Grigoriev I.V."/>
            <person name="Nagy L.G."/>
            <person name="Martin F."/>
            <person name="Kauserud H."/>
        </authorList>
    </citation>
    <scope>NUCLEOTIDE SEQUENCE</scope>
    <source>
        <strain evidence="2">CBHHK182m</strain>
    </source>
</reference>
<dbReference type="InterPro" id="IPR041539">
    <property type="entry name" value="CxC5"/>
</dbReference>
<dbReference type="EMBL" id="JARKIB010000016">
    <property type="protein sequence ID" value="KAJ7770701.1"/>
    <property type="molecule type" value="Genomic_DNA"/>
</dbReference>
<organism evidence="2 3">
    <name type="scientific">Mycena metata</name>
    <dbReference type="NCBI Taxonomy" id="1033252"/>
    <lineage>
        <taxon>Eukaryota</taxon>
        <taxon>Fungi</taxon>
        <taxon>Dikarya</taxon>
        <taxon>Basidiomycota</taxon>
        <taxon>Agaricomycotina</taxon>
        <taxon>Agaricomycetes</taxon>
        <taxon>Agaricomycetidae</taxon>
        <taxon>Agaricales</taxon>
        <taxon>Marasmiineae</taxon>
        <taxon>Mycenaceae</taxon>
        <taxon>Mycena</taxon>
    </lineage>
</organism>
<evidence type="ECO:0000259" key="1">
    <source>
        <dbReference type="Pfam" id="PF18718"/>
    </source>
</evidence>
<name>A0AAD7JRY9_9AGAR</name>
<dbReference type="AlphaFoldDB" id="A0AAD7JRY9"/>
<gene>
    <name evidence="2" type="ORF">B0H16DRAFT_1685927</name>
</gene>
<evidence type="ECO:0000313" key="2">
    <source>
        <dbReference type="EMBL" id="KAJ7770701.1"/>
    </source>
</evidence>
<comment type="caution">
    <text evidence="2">The sequence shown here is derived from an EMBL/GenBank/DDBJ whole genome shotgun (WGS) entry which is preliminary data.</text>
</comment>
<feature type="non-terminal residue" evidence="2">
    <location>
        <position position="262"/>
    </location>
</feature>
<keyword evidence="3" id="KW-1185">Reference proteome</keyword>
<protein>
    <recommendedName>
        <fullName evidence="1">CxC5 like cysteine cluster associated with KDZ domain-containing protein</fullName>
    </recommendedName>
</protein>
<feature type="domain" description="CxC5 like cysteine cluster associated with KDZ" evidence="1">
    <location>
        <begin position="109"/>
        <end position="227"/>
    </location>
</feature>
<sequence length="262" mass="29559">MSLLLRDVVARILAYPQLLDTLRLPQVMRFLEFTHRIWPEIVGHTGQIPVVLPAQPAAFLSSVLSLPSDNITLSWLAFSDMAATYHAEPPLTSLDDSFRLYSNDHRIGAEPLNPPIRFCTRAQCKGAKLGGESLVEARLYTLQRGVLPVFSRSLYCYSCNTRYFPNYFVQEAHNATSRREYYDSSIPEFIHVTTTSYVESKLCTYIEMQMAMTHSSAESIARVYNLALGGSDIPNASRLSHQLDGELVLDAFFYHAVLRDKA</sequence>
<proteinExistence type="predicted"/>
<evidence type="ECO:0000313" key="3">
    <source>
        <dbReference type="Proteomes" id="UP001215598"/>
    </source>
</evidence>
<dbReference type="Pfam" id="PF18718">
    <property type="entry name" value="CxC5"/>
    <property type="match status" value="1"/>
</dbReference>
<dbReference type="Proteomes" id="UP001215598">
    <property type="component" value="Unassembled WGS sequence"/>
</dbReference>